<evidence type="ECO:0000313" key="10">
    <source>
        <dbReference type="EMBL" id="MCS3920686.1"/>
    </source>
</evidence>
<feature type="transmembrane region" description="Helical" evidence="5">
    <location>
        <begin position="323"/>
        <end position="340"/>
    </location>
</feature>
<organism evidence="10 11">
    <name type="scientific">Candidatus Fervidibacter sacchari</name>
    <dbReference type="NCBI Taxonomy" id="1448929"/>
    <lineage>
        <taxon>Bacteria</taxon>
        <taxon>Candidatus Fervidibacterota</taxon>
        <taxon>Candidatus Fervidibacter</taxon>
    </lineage>
</organism>
<keyword evidence="6" id="KW-0732">Signal</keyword>
<keyword evidence="3 5" id="KW-1133">Transmembrane helix</keyword>
<evidence type="ECO:0000259" key="9">
    <source>
        <dbReference type="Pfam" id="PF25145"/>
    </source>
</evidence>
<sequence>MTMRRLFVFSALVALSVMLNAQPSRSHVCYVVLKDVVINPSLRDFLQRAIEQAQADNAECLVVQITTPGGMVDSMQEIVRLFLNSPVPIVTFVAPRGGNADSAGAFIVMAGHIAAMAPASRIGAAHPIIMPIAPVSPGGEERGPSESERVMLEKITNAVVGTIKAIAEERERNTKWAEKMVRESAVLTAREAVAQKVVDLVAEDIYDLLQKIDGRKVRTVAGVKTLRTKDAFLHEFRMTAKERFLHFLSNPSVAYLLLLIAMLGFIMEIYNPGAILPITIGVIAFILFLYSAALLPVNVVGVLLIIAAAAFFIAELFVTSHGILAAFGVVSLLLGGYMLFPEPGAIPPNFYAHIRVAPGTLVGAGLITGGLMIGALIAIIRAQKRQPVVGKEWMIGQVGEAKTDLSPTGTVFVGGTWWTAEAIDGEIKAGEKIEVVAMEGLRLKVRKKA</sequence>
<dbReference type="InterPro" id="IPR002810">
    <property type="entry name" value="NfeD-like_C"/>
</dbReference>
<dbReference type="InterPro" id="IPR056739">
    <property type="entry name" value="NfeD_membrane"/>
</dbReference>
<feature type="transmembrane region" description="Helical" evidence="5">
    <location>
        <begin position="360"/>
        <end position="380"/>
    </location>
</feature>
<keyword evidence="4 5" id="KW-0472">Membrane</keyword>
<evidence type="ECO:0000256" key="2">
    <source>
        <dbReference type="ARBA" id="ARBA00022692"/>
    </source>
</evidence>
<dbReference type="SUPFAM" id="SSF141322">
    <property type="entry name" value="NfeD domain-like"/>
    <property type="match status" value="1"/>
</dbReference>
<protein>
    <submittedName>
        <fullName evidence="10">Membrane-bound serine protease (ClpP class)</fullName>
    </submittedName>
</protein>
<dbReference type="InterPro" id="IPR029045">
    <property type="entry name" value="ClpP/crotonase-like_dom_sf"/>
</dbReference>
<dbReference type="EMBL" id="JANUCP010000006">
    <property type="protein sequence ID" value="MCS3920686.1"/>
    <property type="molecule type" value="Genomic_DNA"/>
</dbReference>
<feature type="domain" description="NfeD integral membrane" evidence="8">
    <location>
        <begin position="253"/>
        <end position="376"/>
    </location>
</feature>
<evidence type="ECO:0000256" key="1">
    <source>
        <dbReference type="ARBA" id="ARBA00004141"/>
    </source>
</evidence>
<dbReference type="Pfam" id="PF24961">
    <property type="entry name" value="NfeD_membrane"/>
    <property type="match status" value="1"/>
</dbReference>
<gene>
    <name evidence="10" type="ORF">M2350_003121</name>
</gene>
<dbReference type="PANTHER" id="PTHR33507:SF4">
    <property type="entry name" value="NODULATION COMPETITIVENESS PROTEIN NFED"/>
    <property type="match status" value="1"/>
</dbReference>
<dbReference type="GO" id="GO:0006508">
    <property type="term" value="P:proteolysis"/>
    <property type="evidence" value="ECO:0007669"/>
    <property type="project" value="UniProtKB-KW"/>
</dbReference>
<comment type="subcellular location">
    <subcellularLocation>
        <location evidence="1">Membrane</location>
        <topology evidence="1">Multi-pass membrane protein</topology>
    </subcellularLocation>
</comment>
<evidence type="ECO:0000256" key="4">
    <source>
        <dbReference type="ARBA" id="ARBA00023136"/>
    </source>
</evidence>
<dbReference type="InterPro" id="IPR012340">
    <property type="entry name" value="NA-bd_OB-fold"/>
</dbReference>
<dbReference type="Pfam" id="PF01957">
    <property type="entry name" value="NfeD"/>
    <property type="match status" value="1"/>
</dbReference>
<feature type="transmembrane region" description="Helical" evidence="5">
    <location>
        <begin position="299"/>
        <end position="318"/>
    </location>
</feature>
<dbReference type="InterPro" id="IPR052165">
    <property type="entry name" value="Membrane_assoc_protease"/>
</dbReference>
<dbReference type="InterPro" id="IPR056738">
    <property type="entry name" value="NfeD1b_N"/>
</dbReference>
<keyword evidence="10" id="KW-0378">Hydrolase</keyword>
<feature type="transmembrane region" description="Helical" evidence="5">
    <location>
        <begin position="244"/>
        <end position="267"/>
    </location>
</feature>
<dbReference type="GO" id="GO:0008233">
    <property type="term" value="F:peptidase activity"/>
    <property type="evidence" value="ECO:0007669"/>
    <property type="project" value="UniProtKB-KW"/>
</dbReference>
<keyword evidence="2 5" id="KW-0812">Transmembrane</keyword>
<evidence type="ECO:0000313" key="11">
    <source>
        <dbReference type="Proteomes" id="UP001204798"/>
    </source>
</evidence>
<keyword evidence="10" id="KW-0645">Protease</keyword>
<reference evidence="10 11" key="1">
    <citation type="submission" date="2022-08" db="EMBL/GenBank/DDBJ databases">
        <title>Bacterial and archaeal communities from various locations to study Microbial Dark Matter (Phase II).</title>
        <authorList>
            <person name="Stepanauskas R."/>
        </authorList>
    </citation>
    <scope>NUCLEOTIDE SEQUENCE [LARGE SCALE GENOMIC DNA]</scope>
    <source>
        <strain evidence="10 11">PD1</strain>
    </source>
</reference>
<proteinExistence type="predicted"/>
<dbReference type="SUPFAM" id="SSF52096">
    <property type="entry name" value="ClpP/crotonase"/>
    <property type="match status" value="1"/>
</dbReference>
<evidence type="ECO:0000256" key="6">
    <source>
        <dbReference type="SAM" id="SignalP"/>
    </source>
</evidence>
<dbReference type="CDD" id="cd07020">
    <property type="entry name" value="Clp_protease_NfeD_1"/>
    <property type="match status" value="1"/>
</dbReference>
<feature type="domain" description="NfeD-like C-terminal" evidence="7">
    <location>
        <begin position="392"/>
        <end position="447"/>
    </location>
</feature>
<name>A0ABT2ERV9_9BACT</name>
<feature type="transmembrane region" description="Helical" evidence="5">
    <location>
        <begin position="274"/>
        <end position="293"/>
    </location>
</feature>
<evidence type="ECO:0000259" key="8">
    <source>
        <dbReference type="Pfam" id="PF24961"/>
    </source>
</evidence>
<evidence type="ECO:0000256" key="5">
    <source>
        <dbReference type="SAM" id="Phobius"/>
    </source>
</evidence>
<dbReference type="Gene3D" id="2.40.50.140">
    <property type="entry name" value="Nucleic acid-binding proteins"/>
    <property type="match status" value="1"/>
</dbReference>
<keyword evidence="11" id="KW-1185">Reference proteome</keyword>
<feature type="chain" id="PRO_5045524398" evidence="6">
    <location>
        <begin position="22"/>
        <end position="449"/>
    </location>
</feature>
<evidence type="ECO:0000259" key="7">
    <source>
        <dbReference type="Pfam" id="PF01957"/>
    </source>
</evidence>
<feature type="signal peptide" evidence="6">
    <location>
        <begin position="1"/>
        <end position="21"/>
    </location>
</feature>
<evidence type="ECO:0000256" key="3">
    <source>
        <dbReference type="ARBA" id="ARBA00022989"/>
    </source>
</evidence>
<dbReference type="Proteomes" id="UP001204798">
    <property type="component" value="Unassembled WGS sequence"/>
</dbReference>
<dbReference type="PANTHER" id="PTHR33507">
    <property type="entry name" value="INNER MEMBRANE PROTEIN YBBJ"/>
    <property type="match status" value="1"/>
</dbReference>
<dbReference type="Gene3D" id="3.90.226.10">
    <property type="entry name" value="2-enoyl-CoA Hydratase, Chain A, domain 1"/>
    <property type="match status" value="1"/>
</dbReference>
<comment type="caution">
    <text evidence="10">The sequence shown here is derived from an EMBL/GenBank/DDBJ whole genome shotgun (WGS) entry which is preliminary data.</text>
</comment>
<accession>A0ABT2ERV9</accession>
<feature type="domain" description="NfeD1b N-terminal" evidence="9">
    <location>
        <begin position="35"/>
        <end position="204"/>
    </location>
</feature>
<dbReference type="RefSeq" id="WP_259100692.1">
    <property type="nucleotide sequence ID" value="NZ_CP130454.1"/>
</dbReference>
<dbReference type="Pfam" id="PF25145">
    <property type="entry name" value="NfeD1b_N"/>
    <property type="match status" value="1"/>
</dbReference>